<dbReference type="Pfam" id="PF02826">
    <property type="entry name" value="2-Hacid_dh_C"/>
    <property type="match status" value="1"/>
</dbReference>
<evidence type="ECO:0000313" key="5">
    <source>
        <dbReference type="Proteomes" id="UP000598467"/>
    </source>
</evidence>
<protein>
    <submittedName>
        <fullName evidence="4">Hydroxyacid dehydrogenase</fullName>
    </submittedName>
</protein>
<organism evidence="4 5">
    <name type="scientific">Roseibium aggregatum</name>
    <dbReference type="NCBI Taxonomy" id="187304"/>
    <lineage>
        <taxon>Bacteria</taxon>
        <taxon>Pseudomonadati</taxon>
        <taxon>Pseudomonadota</taxon>
        <taxon>Alphaproteobacteria</taxon>
        <taxon>Hyphomicrobiales</taxon>
        <taxon>Stappiaceae</taxon>
        <taxon>Roseibium</taxon>
    </lineage>
</organism>
<dbReference type="SUPFAM" id="SSF52283">
    <property type="entry name" value="Formate/glycerate dehydrogenase catalytic domain-like"/>
    <property type="match status" value="1"/>
</dbReference>
<dbReference type="GO" id="GO:0051287">
    <property type="term" value="F:NAD binding"/>
    <property type="evidence" value="ECO:0007669"/>
    <property type="project" value="InterPro"/>
</dbReference>
<dbReference type="GO" id="GO:0016491">
    <property type="term" value="F:oxidoreductase activity"/>
    <property type="evidence" value="ECO:0007669"/>
    <property type="project" value="UniProtKB-KW"/>
</dbReference>
<dbReference type="Proteomes" id="UP000598467">
    <property type="component" value="Unassembled WGS sequence"/>
</dbReference>
<dbReference type="Gene3D" id="3.40.50.720">
    <property type="entry name" value="NAD(P)-binding Rossmann-like Domain"/>
    <property type="match status" value="2"/>
</dbReference>
<dbReference type="AlphaFoldDB" id="A0A926S8K5"/>
<reference evidence="4" key="1">
    <citation type="submission" date="2020-05" db="EMBL/GenBank/DDBJ databases">
        <title>Identification of trans-AT polyketide cluster in two marine bacteria, producers of a novel glutaramide-containing polyketide sesbanimide D and analogs.</title>
        <authorList>
            <person name="Kacar D."/>
            <person name="Rodriguez P."/>
            <person name="Canedo L."/>
            <person name="Gonzalez E."/>
            <person name="Galan B."/>
            <person name="De La Calle F."/>
            <person name="Garcia J.L."/>
        </authorList>
    </citation>
    <scope>NUCLEOTIDE SEQUENCE</scope>
    <source>
        <strain evidence="4">PHM038</strain>
    </source>
</reference>
<gene>
    <name evidence="4" type="ORF">HK439_21545</name>
</gene>
<dbReference type="PANTHER" id="PTHR43333">
    <property type="entry name" value="2-HACID_DH_C DOMAIN-CONTAINING PROTEIN"/>
    <property type="match status" value="1"/>
</dbReference>
<comment type="caution">
    <text evidence="4">The sequence shown here is derived from an EMBL/GenBank/DDBJ whole genome shotgun (WGS) entry which is preliminary data.</text>
</comment>
<dbReference type="InterPro" id="IPR006140">
    <property type="entry name" value="D-isomer_DH_NAD-bd"/>
</dbReference>
<dbReference type="RefSeq" id="WP_190293548.1">
    <property type="nucleotide sequence ID" value="NZ_JABFCZ010000027.1"/>
</dbReference>
<keyword evidence="2" id="KW-0520">NAD</keyword>
<dbReference type="InterPro" id="IPR036291">
    <property type="entry name" value="NAD(P)-bd_dom_sf"/>
</dbReference>
<dbReference type="PANTHER" id="PTHR43333:SF1">
    <property type="entry name" value="D-ISOMER SPECIFIC 2-HYDROXYACID DEHYDROGENASE NAD-BINDING DOMAIN-CONTAINING PROTEIN"/>
    <property type="match status" value="1"/>
</dbReference>
<feature type="domain" description="D-isomer specific 2-hydroxyacid dehydrogenase NAD-binding" evidence="3">
    <location>
        <begin position="114"/>
        <end position="291"/>
    </location>
</feature>
<name>A0A926S8K5_9HYPH</name>
<evidence type="ECO:0000256" key="1">
    <source>
        <dbReference type="ARBA" id="ARBA00023002"/>
    </source>
</evidence>
<evidence type="ECO:0000256" key="2">
    <source>
        <dbReference type="ARBA" id="ARBA00023027"/>
    </source>
</evidence>
<keyword evidence="1" id="KW-0560">Oxidoreductase</keyword>
<dbReference type="EMBL" id="JABFCZ010000027">
    <property type="protein sequence ID" value="MBD1548857.1"/>
    <property type="molecule type" value="Genomic_DNA"/>
</dbReference>
<evidence type="ECO:0000313" key="4">
    <source>
        <dbReference type="EMBL" id="MBD1548857.1"/>
    </source>
</evidence>
<proteinExistence type="predicted"/>
<accession>A0A926S8K5</accession>
<sequence>MKHADVRATIVEGVYLGERYDLEAFYSRYFEAYSDRIRLRSPKDIDNPEDIRFALTWYPASDAFVPYPNLKLACSIAAGVDSIIACPSLPPDVYVSRVQDDNQADLMAGFAAWHVIWHQRNMGFYLKNQADRRWEHQNFDVAPSPRDYTVGLLGYGLMGKVIARAINAMGFPVVAAVRNAPEGEQHPGIRFEAGDGAVMRTAAQSQALINVLPLTPSTEGILNADLFAAMPRGARLIQLGRGEHLVDADLDAALDSGQIGGASLDVFHTEPLPTDHPWWTDERILITPHQASDSSRRLMAEQVVQAACDVAAGRKPRNTVDRTRGY</sequence>
<dbReference type="SUPFAM" id="SSF51735">
    <property type="entry name" value="NAD(P)-binding Rossmann-fold domains"/>
    <property type="match status" value="1"/>
</dbReference>
<evidence type="ECO:0000259" key="3">
    <source>
        <dbReference type="Pfam" id="PF02826"/>
    </source>
</evidence>